<evidence type="ECO:0000313" key="2">
    <source>
        <dbReference type="EMBL" id="MFC5069481.1"/>
    </source>
</evidence>
<gene>
    <name evidence="2" type="ORF">ACFPFW_15795</name>
</gene>
<dbReference type="InterPro" id="IPR010319">
    <property type="entry name" value="Transglutaminase-like_Cys_pept"/>
</dbReference>
<dbReference type="PANTHER" id="PTHR39327:SF1">
    <property type="entry name" value="BLR5470 PROTEIN"/>
    <property type="match status" value="1"/>
</dbReference>
<dbReference type="EMBL" id="JBHSJF010000008">
    <property type="protein sequence ID" value="MFC5069481.1"/>
    <property type="molecule type" value="Genomic_DNA"/>
</dbReference>
<feature type="signal peptide" evidence="1">
    <location>
        <begin position="1"/>
        <end position="18"/>
    </location>
</feature>
<protein>
    <submittedName>
        <fullName evidence="2">Transglutaminase-like cysteine peptidase</fullName>
    </submittedName>
</protein>
<dbReference type="Pfam" id="PF06035">
    <property type="entry name" value="Peptidase_C93"/>
    <property type="match status" value="1"/>
</dbReference>
<reference evidence="3" key="1">
    <citation type="journal article" date="2019" name="Int. J. Syst. Evol. Microbiol.">
        <title>The Global Catalogue of Microorganisms (GCM) 10K type strain sequencing project: providing services to taxonomists for standard genome sequencing and annotation.</title>
        <authorList>
            <consortium name="The Broad Institute Genomics Platform"/>
            <consortium name="The Broad Institute Genome Sequencing Center for Infectious Disease"/>
            <person name="Wu L."/>
            <person name="Ma J."/>
        </authorList>
    </citation>
    <scope>NUCLEOTIDE SEQUENCE [LARGE SCALE GENOMIC DNA]</scope>
    <source>
        <strain evidence="3">CGMCC 1.16444</strain>
    </source>
</reference>
<name>A0ABV9Z405_9HYPH</name>
<evidence type="ECO:0000313" key="3">
    <source>
        <dbReference type="Proteomes" id="UP001595796"/>
    </source>
</evidence>
<organism evidence="2 3">
    <name type="scientific">Flaviflagellibacter deserti</name>
    <dbReference type="NCBI Taxonomy" id="2267266"/>
    <lineage>
        <taxon>Bacteria</taxon>
        <taxon>Pseudomonadati</taxon>
        <taxon>Pseudomonadota</taxon>
        <taxon>Alphaproteobacteria</taxon>
        <taxon>Hyphomicrobiales</taxon>
        <taxon>Flaviflagellibacter</taxon>
    </lineage>
</organism>
<proteinExistence type="predicted"/>
<dbReference type="Gene3D" id="3.10.620.30">
    <property type="match status" value="1"/>
</dbReference>
<comment type="caution">
    <text evidence="2">The sequence shown here is derived from an EMBL/GenBank/DDBJ whole genome shotgun (WGS) entry which is preliminary data.</text>
</comment>
<dbReference type="RefSeq" id="WP_114958306.1">
    <property type="nucleotide sequence ID" value="NZ_JBHSJF010000008.1"/>
</dbReference>
<accession>A0ABV9Z405</accession>
<feature type="chain" id="PRO_5045298702" evidence="1">
    <location>
        <begin position="19"/>
        <end position="175"/>
    </location>
</feature>
<keyword evidence="3" id="KW-1185">Reference proteome</keyword>
<dbReference type="Proteomes" id="UP001595796">
    <property type="component" value="Unassembled WGS sequence"/>
</dbReference>
<keyword evidence="1" id="KW-0732">Signal</keyword>
<evidence type="ECO:0000256" key="1">
    <source>
        <dbReference type="SAM" id="SignalP"/>
    </source>
</evidence>
<sequence>MIVRIVFVLIAMTSAAIAQPAKPPQGAQNLCQNYRWACSNGVGGSISSPSAILDAARSVNSDVNHRIKPRSDRGQYGSAERWALPTTSGDCEDYALLKMKVLIDRGVAPERLRLAQVMARDIPSHVVLLVDADDGNEYVLDNLTDGISTRASSRYAYLKVQRKSDRSSWEYGGYR</sequence>
<dbReference type="PANTHER" id="PTHR39327">
    <property type="match status" value="1"/>
</dbReference>